<dbReference type="Gramene" id="PNT66551">
    <property type="protein sequence ID" value="PNT66551"/>
    <property type="gene ID" value="BRADI_3g13887v3"/>
</dbReference>
<feature type="chain" id="PRO_5014294232" evidence="2">
    <location>
        <begin position="19"/>
        <end position="187"/>
    </location>
</feature>
<keyword evidence="2" id="KW-0732">Signal</keyword>
<gene>
    <name evidence="3" type="ORF">BRADI_3g13887v3</name>
</gene>
<sequence length="187" mass="19371">LQRHLLLFAVALLCPATQRPPTPPPPHPTALLCPGSPLARRRRNLHLRSAHAVGGTRRGTAARIAGHPSSLCPEADAASSTPRPSSDPPLTKPASHANPSSFCTEAATASSTPRPSSALPLPAMLACQPSPAISTCDPWPPSESPGSSIPCHGESGLLEHRAVLGFLHLILGLVTSEGMLQLPRSAC</sequence>
<evidence type="ECO:0000313" key="4">
    <source>
        <dbReference type="EnsemblPlants" id="PNT66549"/>
    </source>
</evidence>
<proteinExistence type="predicted"/>
<dbReference type="Gramene" id="PNT66549">
    <property type="protein sequence ID" value="PNT66549"/>
    <property type="gene ID" value="BRADI_3g13887v3"/>
</dbReference>
<evidence type="ECO:0000313" key="5">
    <source>
        <dbReference type="Proteomes" id="UP000008810"/>
    </source>
</evidence>
<dbReference type="EMBL" id="CM000882">
    <property type="protein sequence ID" value="PNT66549.1"/>
    <property type="molecule type" value="Genomic_DNA"/>
</dbReference>
<dbReference type="AlphaFoldDB" id="A0A2K2CWZ4"/>
<feature type="compositionally biased region" description="Low complexity" evidence="1">
    <location>
        <begin position="104"/>
        <end position="117"/>
    </location>
</feature>
<dbReference type="InParanoid" id="A0A2K2CWZ4"/>
<feature type="non-terminal residue" evidence="3">
    <location>
        <position position="1"/>
    </location>
</feature>
<evidence type="ECO:0000313" key="3">
    <source>
        <dbReference type="EMBL" id="PNT66551.1"/>
    </source>
</evidence>
<dbReference type="EMBL" id="CM000882">
    <property type="protein sequence ID" value="PNT66551.1"/>
    <property type="molecule type" value="Genomic_DNA"/>
</dbReference>
<dbReference type="EnsemblPlants" id="PNT66550">
    <property type="protein sequence ID" value="PNT66550"/>
    <property type="gene ID" value="BRADI_3g13887v3"/>
</dbReference>
<reference evidence="3 4" key="1">
    <citation type="journal article" date="2010" name="Nature">
        <title>Genome sequencing and analysis of the model grass Brachypodium distachyon.</title>
        <authorList>
            <consortium name="International Brachypodium Initiative"/>
        </authorList>
    </citation>
    <scope>NUCLEOTIDE SEQUENCE [LARGE SCALE GENOMIC DNA]</scope>
    <source>
        <strain evidence="3 4">Bd21</strain>
    </source>
</reference>
<dbReference type="EnsemblPlants" id="PNT66549">
    <property type="protein sequence ID" value="PNT66549"/>
    <property type="gene ID" value="BRADI_3g13887v3"/>
</dbReference>
<keyword evidence="5" id="KW-1185">Reference proteome</keyword>
<evidence type="ECO:0000256" key="1">
    <source>
        <dbReference type="SAM" id="MobiDB-lite"/>
    </source>
</evidence>
<dbReference type="Gramene" id="PNT66550">
    <property type="protein sequence ID" value="PNT66550"/>
    <property type="gene ID" value="BRADI_3g13887v3"/>
</dbReference>
<feature type="signal peptide" evidence="2">
    <location>
        <begin position="1"/>
        <end position="18"/>
    </location>
</feature>
<name>A0A2K2CWZ4_BRADI</name>
<protein>
    <submittedName>
        <fullName evidence="3 4">Uncharacterized protein</fullName>
    </submittedName>
</protein>
<reference evidence="3" key="2">
    <citation type="submission" date="2017-06" db="EMBL/GenBank/DDBJ databases">
        <title>WGS assembly of Brachypodium distachyon.</title>
        <authorList>
            <consortium name="The International Brachypodium Initiative"/>
            <person name="Lucas S."/>
            <person name="Harmon-Smith M."/>
            <person name="Lail K."/>
            <person name="Tice H."/>
            <person name="Grimwood J."/>
            <person name="Bruce D."/>
            <person name="Barry K."/>
            <person name="Shu S."/>
            <person name="Lindquist E."/>
            <person name="Wang M."/>
            <person name="Pitluck S."/>
            <person name="Vogel J.P."/>
            <person name="Garvin D.F."/>
            <person name="Mockler T.C."/>
            <person name="Schmutz J."/>
            <person name="Rokhsar D."/>
            <person name="Bevan M.W."/>
        </authorList>
    </citation>
    <scope>NUCLEOTIDE SEQUENCE</scope>
    <source>
        <strain evidence="3">Bd21</strain>
    </source>
</reference>
<reference evidence="4" key="3">
    <citation type="submission" date="2018-08" db="UniProtKB">
        <authorList>
            <consortium name="EnsemblPlants"/>
        </authorList>
    </citation>
    <scope>IDENTIFICATION</scope>
    <source>
        <strain evidence="4">cv. Bd21</strain>
    </source>
</reference>
<feature type="region of interest" description="Disordered" evidence="1">
    <location>
        <begin position="66"/>
        <end position="117"/>
    </location>
</feature>
<dbReference type="EMBL" id="CM000882">
    <property type="protein sequence ID" value="PNT66550.1"/>
    <property type="molecule type" value="Genomic_DNA"/>
</dbReference>
<dbReference type="Proteomes" id="UP000008810">
    <property type="component" value="Chromosome 3"/>
</dbReference>
<accession>A0A2K2CWZ4</accession>
<dbReference type="EnsemblPlants" id="PNT66551">
    <property type="protein sequence ID" value="PNT66551"/>
    <property type="gene ID" value="BRADI_3g13887v3"/>
</dbReference>
<evidence type="ECO:0000256" key="2">
    <source>
        <dbReference type="SAM" id="SignalP"/>
    </source>
</evidence>
<organism evidence="3">
    <name type="scientific">Brachypodium distachyon</name>
    <name type="common">Purple false brome</name>
    <name type="synonym">Trachynia distachya</name>
    <dbReference type="NCBI Taxonomy" id="15368"/>
    <lineage>
        <taxon>Eukaryota</taxon>
        <taxon>Viridiplantae</taxon>
        <taxon>Streptophyta</taxon>
        <taxon>Embryophyta</taxon>
        <taxon>Tracheophyta</taxon>
        <taxon>Spermatophyta</taxon>
        <taxon>Magnoliopsida</taxon>
        <taxon>Liliopsida</taxon>
        <taxon>Poales</taxon>
        <taxon>Poaceae</taxon>
        <taxon>BOP clade</taxon>
        <taxon>Pooideae</taxon>
        <taxon>Stipodae</taxon>
        <taxon>Brachypodieae</taxon>
        <taxon>Brachypodium</taxon>
    </lineage>
</organism>